<evidence type="ECO:0000313" key="2">
    <source>
        <dbReference type="EMBL" id="MPN34785.1"/>
    </source>
</evidence>
<proteinExistence type="predicted"/>
<feature type="region of interest" description="Disordered" evidence="1">
    <location>
        <begin position="19"/>
        <end position="49"/>
    </location>
</feature>
<evidence type="ECO:0000256" key="1">
    <source>
        <dbReference type="SAM" id="MobiDB-lite"/>
    </source>
</evidence>
<organism evidence="2">
    <name type="scientific">bioreactor metagenome</name>
    <dbReference type="NCBI Taxonomy" id="1076179"/>
    <lineage>
        <taxon>unclassified sequences</taxon>
        <taxon>metagenomes</taxon>
        <taxon>ecological metagenomes</taxon>
    </lineage>
</organism>
<name>A0A645H715_9ZZZZ</name>
<accession>A0A645H715</accession>
<reference evidence="2" key="1">
    <citation type="submission" date="2019-08" db="EMBL/GenBank/DDBJ databases">
        <authorList>
            <person name="Kucharzyk K."/>
            <person name="Murdoch R.W."/>
            <person name="Higgins S."/>
            <person name="Loffler F."/>
        </authorList>
    </citation>
    <scope>NUCLEOTIDE SEQUENCE</scope>
</reference>
<feature type="region of interest" description="Disordered" evidence="1">
    <location>
        <begin position="63"/>
        <end position="86"/>
    </location>
</feature>
<gene>
    <name evidence="2" type="ORF">SDC9_182279</name>
</gene>
<comment type="caution">
    <text evidence="2">The sequence shown here is derived from an EMBL/GenBank/DDBJ whole genome shotgun (WGS) entry which is preliminary data.</text>
</comment>
<protein>
    <submittedName>
        <fullName evidence="2">Uncharacterized protein</fullName>
    </submittedName>
</protein>
<sequence length="208" mass="23129">MREHLGFKREDHQHFRADLRQHRQPPLAPHPEVRADVPAHRNPAPVHHQREHQIEAGIVDQHHRAGPLRPRLPHQPEENSDKREDVPEHLHHADHAEFGRINPDVDSGGGHFRPPHARDGQLIAALGGKPPQIGGETRPVHVAGRFAGENPDRTFHFVIQLRFSCLNPSTACCAARRSIAASRSASSSGTKAISSVFRPNSRAVQTHA</sequence>
<dbReference type="AlphaFoldDB" id="A0A645H715"/>
<dbReference type="EMBL" id="VSSQ01088001">
    <property type="protein sequence ID" value="MPN34785.1"/>
    <property type="molecule type" value="Genomic_DNA"/>
</dbReference>
<feature type="compositionally biased region" description="Basic and acidic residues" evidence="1">
    <location>
        <begin position="74"/>
        <end position="86"/>
    </location>
</feature>